<dbReference type="Gene3D" id="1.10.10.2120">
    <property type="match status" value="1"/>
</dbReference>
<dbReference type="AlphaFoldDB" id="A0A0F6SGX1"/>
<evidence type="ECO:0000313" key="3">
    <source>
        <dbReference type="Proteomes" id="UP000034883"/>
    </source>
</evidence>
<dbReference type="Pfam" id="PF03417">
    <property type="entry name" value="AAT"/>
    <property type="match status" value="1"/>
</dbReference>
<dbReference type="Gene3D" id="3.60.60.10">
    <property type="entry name" value="Penicillin V Acylase, Chain A"/>
    <property type="match status" value="1"/>
</dbReference>
<feature type="domain" description="Peptidase C45 hydrolase" evidence="1">
    <location>
        <begin position="130"/>
        <end position="325"/>
    </location>
</feature>
<protein>
    <submittedName>
        <fullName evidence="2">Acyl-coenzyme A 6-aminopenicillanic-acid-acyltransferase 40 kDa form</fullName>
    </submittedName>
</protein>
<dbReference type="PANTHER" id="PTHR34180:SF1">
    <property type="entry name" value="BETA-ALANYL-DOPAMINE_CARCININE HYDROLASE"/>
    <property type="match status" value="1"/>
</dbReference>
<keyword evidence="2" id="KW-0808">Transferase</keyword>
<dbReference type="STRING" id="927083.DB32_006583"/>
<dbReference type="InterPro" id="IPR005079">
    <property type="entry name" value="Peptidase_C45_hydrolase"/>
</dbReference>
<dbReference type="NCBIfam" id="NF040521">
    <property type="entry name" value="C45_proenzyme"/>
    <property type="match status" value="1"/>
</dbReference>
<dbReference type="PANTHER" id="PTHR34180">
    <property type="entry name" value="PEPTIDASE C45"/>
    <property type="match status" value="1"/>
</dbReference>
<gene>
    <name evidence="2" type="ORF">DB32_006583</name>
</gene>
<dbReference type="GO" id="GO:0016746">
    <property type="term" value="F:acyltransferase activity"/>
    <property type="evidence" value="ECO:0007669"/>
    <property type="project" value="UniProtKB-KW"/>
</dbReference>
<dbReference type="EMBL" id="CP011125">
    <property type="protein sequence ID" value="AKF09434.1"/>
    <property type="molecule type" value="Genomic_DNA"/>
</dbReference>
<keyword evidence="3" id="KW-1185">Reference proteome</keyword>
<dbReference type="Proteomes" id="UP000034883">
    <property type="component" value="Chromosome"/>
</dbReference>
<dbReference type="InterPro" id="IPR047794">
    <property type="entry name" value="C45_proenzyme-like"/>
</dbReference>
<dbReference type="KEGG" id="samy:DB32_006583"/>
<sequence>MTMRTFHLPAAAGPFERGVAHGRAFAREIAEIAAIRSELAQQQGLFRSDAELLAVAERHLPVLEAFDAALHQELLGIAEGASLPPARIVVLNHYTDLKDLDPSTVLGGARRGADPDRDDECSAIVAGTREGAILGQTWDMHGSAAPYVLMLHVPAWQDRPAAWLLTITGCLGMAGMNDAGVGMTINNLKSHDARVGLVWPALVRRALAERRADAARDVVVGAPLGSGHHYLVADAQRAFGIETSGRLAEVWAELDVSKPGGAFHHENHCLGTEVAKVSSIASTSTTRERFAFLDASLRDHTIESARDLWSRLGSHEGYPRSVCTHLASERAPHAMLTCAGVLMNLSERRIWAAPGCIHGVHPDELRF</sequence>
<evidence type="ECO:0000259" key="1">
    <source>
        <dbReference type="Pfam" id="PF03417"/>
    </source>
</evidence>
<proteinExistence type="predicted"/>
<dbReference type="InterPro" id="IPR047801">
    <property type="entry name" value="Peptidase_C45"/>
</dbReference>
<organism evidence="2 3">
    <name type="scientific">Sandaracinus amylolyticus</name>
    <dbReference type="NCBI Taxonomy" id="927083"/>
    <lineage>
        <taxon>Bacteria</taxon>
        <taxon>Pseudomonadati</taxon>
        <taxon>Myxococcota</taxon>
        <taxon>Polyangia</taxon>
        <taxon>Polyangiales</taxon>
        <taxon>Sandaracinaceae</taxon>
        <taxon>Sandaracinus</taxon>
    </lineage>
</organism>
<accession>A0A0F6SGX1</accession>
<reference evidence="2 3" key="1">
    <citation type="submission" date="2015-03" db="EMBL/GenBank/DDBJ databases">
        <title>Genome assembly of Sandaracinus amylolyticus DSM 53668.</title>
        <authorList>
            <person name="Sharma G."/>
            <person name="Subramanian S."/>
        </authorList>
    </citation>
    <scope>NUCLEOTIDE SEQUENCE [LARGE SCALE GENOMIC DNA]</scope>
    <source>
        <strain evidence="2 3">DSM 53668</strain>
    </source>
</reference>
<name>A0A0F6SGX1_9BACT</name>
<keyword evidence="2" id="KW-0012">Acyltransferase</keyword>
<evidence type="ECO:0000313" key="2">
    <source>
        <dbReference type="EMBL" id="AKF09434.1"/>
    </source>
</evidence>